<comment type="caution">
    <text evidence="1">The sequence shown here is derived from an EMBL/GenBank/DDBJ whole genome shotgun (WGS) entry which is preliminary data.</text>
</comment>
<dbReference type="AlphaFoldDB" id="A0A427AHI5"/>
<gene>
    <name evidence="1" type="ORF">B296_00007351</name>
</gene>
<sequence>MRKKASLPTVCSGGAGDKVAAEDGLSWPEIWRHCEEYVSLHVSASTDAELERMVAWVIEPQGTITDRGEESIPMVESWIGVDDSVAEASIVS</sequence>
<evidence type="ECO:0000313" key="2">
    <source>
        <dbReference type="Proteomes" id="UP000287651"/>
    </source>
</evidence>
<protein>
    <submittedName>
        <fullName evidence="1">Uncharacterized protein</fullName>
    </submittedName>
</protein>
<accession>A0A427AHI5</accession>
<proteinExistence type="predicted"/>
<organism evidence="1 2">
    <name type="scientific">Ensete ventricosum</name>
    <name type="common">Abyssinian banana</name>
    <name type="synonym">Musa ensete</name>
    <dbReference type="NCBI Taxonomy" id="4639"/>
    <lineage>
        <taxon>Eukaryota</taxon>
        <taxon>Viridiplantae</taxon>
        <taxon>Streptophyta</taxon>
        <taxon>Embryophyta</taxon>
        <taxon>Tracheophyta</taxon>
        <taxon>Spermatophyta</taxon>
        <taxon>Magnoliopsida</taxon>
        <taxon>Liliopsida</taxon>
        <taxon>Zingiberales</taxon>
        <taxon>Musaceae</taxon>
        <taxon>Ensete</taxon>
    </lineage>
</organism>
<dbReference type="EMBL" id="AMZH03002396">
    <property type="protein sequence ID" value="RRT75723.1"/>
    <property type="molecule type" value="Genomic_DNA"/>
</dbReference>
<reference evidence="1 2" key="1">
    <citation type="journal article" date="2014" name="Agronomy (Basel)">
        <title>A Draft Genome Sequence for Ensete ventricosum, the Drought-Tolerant Tree Against Hunger.</title>
        <authorList>
            <person name="Harrison J."/>
            <person name="Moore K.A."/>
            <person name="Paszkiewicz K."/>
            <person name="Jones T."/>
            <person name="Grant M."/>
            <person name="Ambacheew D."/>
            <person name="Muzemil S."/>
            <person name="Studholme D.J."/>
        </authorList>
    </citation>
    <scope>NUCLEOTIDE SEQUENCE [LARGE SCALE GENOMIC DNA]</scope>
</reference>
<name>A0A427AHI5_ENSVE</name>
<dbReference type="Proteomes" id="UP000287651">
    <property type="component" value="Unassembled WGS sequence"/>
</dbReference>
<evidence type="ECO:0000313" key="1">
    <source>
        <dbReference type="EMBL" id="RRT75723.1"/>
    </source>
</evidence>